<keyword evidence="11 19" id="KW-0333">Golgi apparatus</keyword>
<dbReference type="InterPro" id="IPR005027">
    <property type="entry name" value="Glyco_trans_43"/>
</dbReference>
<evidence type="ECO:0000256" key="1">
    <source>
        <dbReference type="ARBA" id="ARBA00001936"/>
    </source>
</evidence>
<dbReference type="Pfam" id="PF03360">
    <property type="entry name" value="Glyco_transf_43"/>
    <property type="match status" value="1"/>
</dbReference>
<dbReference type="EnsemblMetazoa" id="ENSAATROPT015279">
    <property type="protein sequence ID" value="ENSAATROPP013722"/>
    <property type="gene ID" value="ENSAATROPG012441"/>
</dbReference>
<dbReference type="GO" id="GO:0005975">
    <property type="term" value="P:carbohydrate metabolic process"/>
    <property type="evidence" value="ECO:0007669"/>
    <property type="project" value="TreeGrafter"/>
</dbReference>
<evidence type="ECO:0000313" key="22">
    <source>
        <dbReference type="Proteomes" id="UP000075880"/>
    </source>
</evidence>
<name>A0AAG5DQY6_ANOAO</name>
<keyword evidence="12 19" id="KW-0472">Membrane</keyword>
<dbReference type="EC" id="2.4.1.135" evidence="5 19"/>
<protein>
    <recommendedName>
        <fullName evidence="5 19">Galactosylgalactosylxylosylprotein 3-beta-glucuronosyltransferase</fullName>
        <ecNumber evidence="5 19">2.4.1.135</ecNumber>
    </recommendedName>
</protein>
<evidence type="ECO:0000256" key="11">
    <source>
        <dbReference type="ARBA" id="ARBA00023034"/>
    </source>
</evidence>
<evidence type="ECO:0000256" key="13">
    <source>
        <dbReference type="ARBA" id="ARBA00023180"/>
    </source>
</evidence>
<evidence type="ECO:0000256" key="7">
    <source>
        <dbReference type="ARBA" id="ARBA00022692"/>
    </source>
</evidence>
<evidence type="ECO:0000256" key="16">
    <source>
        <dbReference type="PIRSR" id="PIRSR605027-1"/>
    </source>
</evidence>
<dbReference type="PANTHER" id="PTHR10896">
    <property type="entry name" value="GALACTOSYLGALACTOSYLXYLOSYLPROTEIN 3-BETA-GLUCURONOSYLTRANSFERASE BETA-1,3-GLUCURONYLTRANSFERASE"/>
    <property type="match status" value="1"/>
</dbReference>
<dbReference type="AlphaFoldDB" id="A0AAG5DQY6"/>
<dbReference type="Gene3D" id="3.90.550.10">
    <property type="entry name" value="Spore Coat Polysaccharide Biosynthesis Protein SpsA, Chain A"/>
    <property type="match status" value="1"/>
</dbReference>
<evidence type="ECO:0000256" key="3">
    <source>
        <dbReference type="ARBA" id="ARBA00004922"/>
    </source>
</evidence>
<dbReference type="PANTHER" id="PTHR10896:SF51">
    <property type="entry name" value="GALACTOSYLGALACTOSYLXYLOSYLPROTEIN 3-BETA-GLUCURONOSYLTRANSFERASE S"/>
    <property type="match status" value="1"/>
</dbReference>
<evidence type="ECO:0000313" key="21">
    <source>
        <dbReference type="EnsemblMetazoa" id="ENSAATROPP013722"/>
    </source>
</evidence>
<keyword evidence="22" id="KW-1185">Reference proteome</keyword>
<sequence length="410" mass="46635">MAQLRTPVQRKKKKQYIAVAMIVAFMCLFGIYSFASKEDKKHETEQPNALERLDLPRTGKGFPHKEDYEKEFHIPLVNEQLVVCYENDMDYRKGPYMTTLPGTMDEASTTQRQQQQSTSSQYPAQSNGTEPMIYFVTPTYPRREQIAEIIRLGQTLMHVPRLHWIVADDTASCSATLNSHINKFGIPYTHLASPMPEVYRLRKNAPRGVANRRAALSWIRTNNRRSGVLYFGDDDNTFDLKLFSEIRYTKKVSMFPVGLIGDYAISTPIVRNGRVEGFFDSWPAKRKWPVDMAGFAVNLEYLALSPNATMPFKAGYEEDEFLKSIGLKLQDIEPKANNCTEILVWHTQTKGSKAPTVRISMDRQKLDKVNLGGLLKRLETMGVNHISDAEGTTAQAIMNGSVKPLSFWFS</sequence>
<evidence type="ECO:0000256" key="4">
    <source>
        <dbReference type="ARBA" id="ARBA00007706"/>
    </source>
</evidence>
<dbReference type="GO" id="GO:0050650">
    <property type="term" value="P:chondroitin sulfate proteoglycan biosynthetic process"/>
    <property type="evidence" value="ECO:0007669"/>
    <property type="project" value="TreeGrafter"/>
</dbReference>
<feature type="active site" description="Proton donor/acceptor" evidence="16">
    <location>
        <position position="318"/>
    </location>
</feature>
<evidence type="ECO:0000256" key="10">
    <source>
        <dbReference type="ARBA" id="ARBA00022989"/>
    </source>
</evidence>
<organism evidence="21 22">
    <name type="scientific">Anopheles atroparvus</name>
    <name type="common">European mosquito</name>
    <dbReference type="NCBI Taxonomy" id="41427"/>
    <lineage>
        <taxon>Eukaryota</taxon>
        <taxon>Metazoa</taxon>
        <taxon>Ecdysozoa</taxon>
        <taxon>Arthropoda</taxon>
        <taxon>Hexapoda</taxon>
        <taxon>Insecta</taxon>
        <taxon>Pterygota</taxon>
        <taxon>Neoptera</taxon>
        <taxon>Endopterygota</taxon>
        <taxon>Diptera</taxon>
        <taxon>Nematocera</taxon>
        <taxon>Culicoidea</taxon>
        <taxon>Culicidae</taxon>
        <taxon>Anophelinae</taxon>
        <taxon>Anopheles</taxon>
    </lineage>
</organism>
<dbReference type="FunFam" id="3.90.550.10:FF:000044">
    <property type="entry name" value="Galactosylgalactosylxylosylprotein 3-beta-glucuronosyltransferase"/>
    <property type="match status" value="1"/>
</dbReference>
<feature type="binding site" evidence="17">
    <location>
        <position position="235"/>
    </location>
    <ligand>
        <name>Mn(2+)</name>
        <dbReference type="ChEBI" id="CHEBI:29035"/>
    </ligand>
</feature>
<keyword evidence="6 19" id="KW-0808">Transferase</keyword>
<feature type="glycosylation site" description="N-linked (GlcNAc...) asparagine" evidence="18">
    <location>
        <position position="338"/>
    </location>
</feature>
<keyword evidence="13 18" id="KW-0325">Glycoprotein</keyword>
<evidence type="ECO:0000256" key="14">
    <source>
        <dbReference type="ARBA" id="ARBA00023211"/>
    </source>
</evidence>
<dbReference type="GO" id="GO:0000139">
    <property type="term" value="C:Golgi membrane"/>
    <property type="evidence" value="ECO:0007669"/>
    <property type="project" value="UniProtKB-SubCell"/>
</dbReference>
<dbReference type="SUPFAM" id="SSF53448">
    <property type="entry name" value="Nucleotide-diphospho-sugar transferases"/>
    <property type="match status" value="1"/>
</dbReference>
<evidence type="ECO:0000256" key="5">
    <source>
        <dbReference type="ARBA" id="ARBA00012641"/>
    </source>
</evidence>
<proteinExistence type="inferred from homology"/>
<comment type="cofactor">
    <cofactor evidence="1 17 19">
        <name>Mn(2+)</name>
        <dbReference type="ChEBI" id="CHEBI:29035"/>
    </cofactor>
</comment>
<feature type="transmembrane region" description="Helical" evidence="19">
    <location>
        <begin position="16"/>
        <end position="35"/>
    </location>
</feature>
<evidence type="ECO:0000256" key="9">
    <source>
        <dbReference type="ARBA" id="ARBA00022968"/>
    </source>
</evidence>
<keyword evidence="14 17" id="KW-0464">Manganese</keyword>
<comment type="pathway">
    <text evidence="3 19">Protein modification; protein glycosylation.</text>
</comment>
<dbReference type="Proteomes" id="UP000075880">
    <property type="component" value="Unassembled WGS sequence"/>
</dbReference>
<comment type="catalytic activity">
    <reaction evidence="15 19">
        <text>3-O-(beta-D-galactosyl-(1-&gt;3)-beta-D-galactosyl-(1-&gt;4)-beta-D-xylosyl)-L-seryl-[protein] + UDP-alpha-D-glucuronate = 3-O-(beta-D-GlcA-(1-&gt;3)-beta-D-Gal-(1-&gt;3)-beta-D-Gal-(1-&gt;4)-beta-D-Xyl)-L-seryl-[protein] + UDP + H(+)</text>
        <dbReference type="Rhea" id="RHEA:24168"/>
        <dbReference type="Rhea" id="RHEA-COMP:12571"/>
        <dbReference type="Rhea" id="RHEA-COMP:12573"/>
        <dbReference type="ChEBI" id="CHEBI:15378"/>
        <dbReference type="ChEBI" id="CHEBI:58052"/>
        <dbReference type="ChEBI" id="CHEBI:58223"/>
        <dbReference type="ChEBI" id="CHEBI:132090"/>
        <dbReference type="ChEBI" id="CHEBI:132093"/>
        <dbReference type="EC" id="2.4.1.135"/>
    </reaction>
</comment>
<accession>A0AAG5DQY6</accession>
<dbReference type="InterPro" id="IPR029044">
    <property type="entry name" value="Nucleotide-diphossugar_trans"/>
</dbReference>
<feature type="region of interest" description="Disordered" evidence="20">
    <location>
        <begin position="100"/>
        <end position="129"/>
    </location>
</feature>
<keyword evidence="9 19" id="KW-0735">Signal-anchor</keyword>
<evidence type="ECO:0000256" key="2">
    <source>
        <dbReference type="ARBA" id="ARBA00004323"/>
    </source>
</evidence>
<evidence type="ECO:0000256" key="17">
    <source>
        <dbReference type="PIRSR" id="PIRSR605027-3"/>
    </source>
</evidence>
<keyword evidence="8 17" id="KW-0479">Metal-binding</keyword>
<dbReference type="CDD" id="cd00218">
    <property type="entry name" value="GlcAT-I"/>
    <property type="match status" value="1"/>
</dbReference>
<evidence type="ECO:0000256" key="19">
    <source>
        <dbReference type="RuleBase" id="RU363127"/>
    </source>
</evidence>
<feature type="compositionally biased region" description="Low complexity" evidence="20">
    <location>
        <begin position="108"/>
        <end position="121"/>
    </location>
</feature>
<evidence type="ECO:0000256" key="8">
    <source>
        <dbReference type="ARBA" id="ARBA00022723"/>
    </source>
</evidence>
<dbReference type="GO" id="GO:0015018">
    <property type="term" value="F:galactosylgalactosylxylosylprotein 3-beta-glucuronosyltransferase activity"/>
    <property type="evidence" value="ECO:0007669"/>
    <property type="project" value="UniProtKB-UniRule"/>
</dbReference>
<keyword evidence="7 19" id="KW-0812">Transmembrane</keyword>
<evidence type="ECO:0000256" key="6">
    <source>
        <dbReference type="ARBA" id="ARBA00022679"/>
    </source>
</evidence>
<evidence type="ECO:0000256" key="15">
    <source>
        <dbReference type="ARBA" id="ARBA00047979"/>
    </source>
</evidence>
<evidence type="ECO:0000256" key="20">
    <source>
        <dbReference type="SAM" id="MobiDB-lite"/>
    </source>
</evidence>
<comment type="subcellular location">
    <subcellularLocation>
        <location evidence="2 19">Golgi apparatus membrane</location>
        <topology evidence="2 19">Single-pass type II membrane protein</topology>
    </subcellularLocation>
</comment>
<dbReference type="GO" id="GO:0046872">
    <property type="term" value="F:metal ion binding"/>
    <property type="evidence" value="ECO:0007669"/>
    <property type="project" value="UniProtKB-KW"/>
</dbReference>
<reference evidence="21" key="1">
    <citation type="submission" date="2024-04" db="UniProtKB">
        <authorList>
            <consortium name="EnsemblMetazoa"/>
        </authorList>
    </citation>
    <scope>IDENTIFICATION</scope>
    <source>
        <strain evidence="21">EBRO</strain>
    </source>
</reference>
<keyword evidence="10 19" id="KW-1133">Transmembrane helix</keyword>
<comment type="similarity">
    <text evidence="4 19">Belongs to the glycosyltransferase 43 family.</text>
</comment>
<evidence type="ECO:0000256" key="12">
    <source>
        <dbReference type="ARBA" id="ARBA00023136"/>
    </source>
</evidence>
<evidence type="ECO:0000256" key="18">
    <source>
        <dbReference type="PIRSR" id="PIRSR605027-6"/>
    </source>
</evidence>